<accession>A0AC58SFW7</accession>
<protein>
    <submittedName>
        <fullName evidence="2">Uncharacterized protein LOC142167802</fullName>
    </submittedName>
</protein>
<name>A0AC58SFW7_TOBAC</name>
<keyword evidence="1" id="KW-1185">Reference proteome</keyword>
<evidence type="ECO:0000313" key="1">
    <source>
        <dbReference type="Proteomes" id="UP000790787"/>
    </source>
</evidence>
<sequence>MSPHKGTFKLIEKYIANIFWANTDDRNNYHWSSWNNLCVPMNEGGIGIRKMKDISNMLAIKRWWRIMSTSSLWTAYVTQKYCISSHTVTKLWASGISHARKHVVRNIAERHIISQINSGTCSFWWDNWSSKGHLAGLFPSTNMSSKTLVSEFIVDGKWNINKAKDYIPDHMIHHILNIEIRDQNKDDKAYWDLTDSDKFSNKTFGDYEEANFHLMALLLSLNNETMHHIFMEGKLKLPVMYGNQKKFSLYKLKQHVSWIVEAATNKVYPNYNLTMPWSRFCETLTRMHPIPRTTVVYWEKPVQGALKLNTDGSFNKEDGKAGLGGALRDNKGDIIMAFSFPYKCNNHNLAEAYATWFEVNWCTQNGFMTFTLELDSTLVT</sequence>
<reference evidence="1" key="1">
    <citation type="journal article" date="2014" name="Nat. Commun.">
        <title>The tobacco genome sequence and its comparison with those of tomato and potato.</title>
        <authorList>
            <person name="Sierro N."/>
            <person name="Battey J.N."/>
            <person name="Ouadi S."/>
            <person name="Bakaher N."/>
            <person name="Bovet L."/>
            <person name="Willig A."/>
            <person name="Goepfert S."/>
            <person name="Peitsch M.C."/>
            <person name="Ivanov N.V."/>
        </authorList>
    </citation>
    <scope>NUCLEOTIDE SEQUENCE [LARGE SCALE GENOMIC DNA]</scope>
</reference>
<proteinExistence type="predicted"/>
<evidence type="ECO:0000313" key="2">
    <source>
        <dbReference type="RefSeq" id="XP_075083870.1"/>
    </source>
</evidence>
<dbReference type="Proteomes" id="UP000790787">
    <property type="component" value="Chromosome 2"/>
</dbReference>
<gene>
    <name evidence="2" type="primary">LOC142167802</name>
</gene>
<organism evidence="1 2">
    <name type="scientific">Nicotiana tabacum</name>
    <name type="common">Common tobacco</name>
    <dbReference type="NCBI Taxonomy" id="4097"/>
    <lineage>
        <taxon>Eukaryota</taxon>
        <taxon>Viridiplantae</taxon>
        <taxon>Streptophyta</taxon>
        <taxon>Embryophyta</taxon>
        <taxon>Tracheophyta</taxon>
        <taxon>Spermatophyta</taxon>
        <taxon>Magnoliopsida</taxon>
        <taxon>eudicotyledons</taxon>
        <taxon>Gunneridae</taxon>
        <taxon>Pentapetalae</taxon>
        <taxon>asterids</taxon>
        <taxon>lamiids</taxon>
        <taxon>Solanales</taxon>
        <taxon>Solanaceae</taxon>
        <taxon>Nicotianoideae</taxon>
        <taxon>Nicotianeae</taxon>
        <taxon>Nicotiana</taxon>
    </lineage>
</organism>
<dbReference type="RefSeq" id="XP_075083870.1">
    <property type="nucleotide sequence ID" value="XM_075227769.1"/>
</dbReference>
<reference evidence="2" key="2">
    <citation type="submission" date="2025-08" db="UniProtKB">
        <authorList>
            <consortium name="RefSeq"/>
        </authorList>
    </citation>
    <scope>IDENTIFICATION</scope>
    <source>
        <tissue evidence="2">Leaf</tissue>
    </source>
</reference>